<proteinExistence type="inferred from homology"/>
<comment type="similarity">
    <text evidence="1">Belongs to the mannitol dehydrogenase family.</text>
</comment>
<keyword evidence="4" id="KW-0560">Oxidoreductase</keyword>
<feature type="domain" description="Mannitol dehydrogenase C-terminal" evidence="9">
    <location>
        <begin position="125"/>
        <end position="263"/>
    </location>
</feature>
<dbReference type="InterPro" id="IPR023027">
    <property type="entry name" value="Mannitol_DH_CS"/>
</dbReference>
<evidence type="ECO:0000256" key="2">
    <source>
        <dbReference type="ARBA" id="ARBA00012939"/>
    </source>
</evidence>
<evidence type="ECO:0000256" key="3">
    <source>
        <dbReference type="ARBA" id="ARBA00016219"/>
    </source>
</evidence>
<dbReference type="SUPFAM" id="SSF51735">
    <property type="entry name" value="NAD(P)-binding Rossmann-fold domains"/>
    <property type="match status" value="1"/>
</dbReference>
<dbReference type="GO" id="GO:0005829">
    <property type="term" value="C:cytosol"/>
    <property type="evidence" value="ECO:0007669"/>
    <property type="project" value="TreeGrafter"/>
</dbReference>
<dbReference type="InterPro" id="IPR036291">
    <property type="entry name" value="NAD(P)-bd_dom_sf"/>
</dbReference>
<dbReference type="InterPro" id="IPR013118">
    <property type="entry name" value="Mannitol_DH_C"/>
</dbReference>
<comment type="catalytic activity">
    <reaction evidence="6">
        <text>D-mannitol 1-phosphate + NAD(+) = beta-D-fructose 6-phosphate + NADH + H(+)</text>
        <dbReference type="Rhea" id="RHEA:19661"/>
        <dbReference type="ChEBI" id="CHEBI:15378"/>
        <dbReference type="ChEBI" id="CHEBI:57540"/>
        <dbReference type="ChEBI" id="CHEBI:57634"/>
        <dbReference type="ChEBI" id="CHEBI:57945"/>
        <dbReference type="ChEBI" id="CHEBI:61381"/>
        <dbReference type="EC" id="1.1.1.17"/>
    </reaction>
</comment>
<dbReference type="InterPro" id="IPR013131">
    <property type="entry name" value="Mannitol_DH_N"/>
</dbReference>
<dbReference type="Proteomes" id="UP000464658">
    <property type="component" value="Chromosome"/>
</dbReference>
<evidence type="ECO:0000256" key="4">
    <source>
        <dbReference type="ARBA" id="ARBA00023002"/>
    </source>
</evidence>
<dbReference type="NCBIfam" id="NF002652">
    <property type="entry name" value="PRK02318.2-5"/>
    <property type="match status" value="1"/>
</dbReference>
<evidence type="ECO:0000256" key="1">
    <source>
        <dbReference type="ARBA" id="ARBA00006541"/>
    </source>
</evidence>
<evidence type="ECO:0000256" key="7">
    <source>
        <dbReference type="SAM" id="Phobius"/>
    </source>
</evidence>
<organism evidence="10 11">
    <name type="scientific">Bacillus safensis</name>
    <dbReference type="NCBI Taxonomy" id="561879"/>
    <lineage>
        <taxon>Bacteria</taxon>
        <taxon>Bacillati</taxon>
        <taxon>Bacillota</taxon>
        <taxon>Bacilli</taxon>
        <taxon>Bacillales</taxon>
        <taxon>Bacillaceae</taxon>
        <taxon>Bacillus</taxon>
    </lineage>
</organism>
<protein>
    <recommendedName>
        <fullName evidence="3">Mannitol-1-phosphate 5-dehydrogenase</fullName>
        <ecNumber evidence="2">1.1.1.17</ecNumber>
    </recommendedName>
</protein>
<keyword evidence="5" id="KW-0520">NAD</keyword>
<dbReference type="GO" id="GO:0019592">
    <property type="term" value="P:mannitol catabolic process"/>
    <property type="evidence" value="ECO:0007669"/>
    <property type="project" value="TreeGrafter"/>
</dbReference>
<feature type="transmembrane region" description="Helical" evidence="7">
    <location>
        <begin position="347"/>
        <end position="370"/>
    </location>
</feature>
<dbReference type="SUPFAM" id="SSF48179">
    <property type="entry name" value="6-phosphogluconate dehydrogenase C-terminal domain-like"/>
    <property type="match status" value="1"/>
</dbReference>
<dbReference type="AlphaFoldDB" id="A0A5S9M6L8"/>
<evidence type="ECO:0000313" key="10">
    <source>
        <dbReference type="EMBL" id="BBP87176.1"/>
    </source>
</evidence>
<sequence>MQQLTDLITTAVGPAVLNIIASSIAEGLKQKKPDHIINIVACENMIGGSSHLKEAVFSHLTADDEQEALSHTVGFPNAAVDRIVPIQHHEDILKVSVEPFFEWVIDETGFIGDVPQIDGATFVQDLTPYIERKLFTVNTGHALAAYVGYEKGVQTIKEAVDTPEIRQVVEGALHETGSYLIDTYGFSKKEEHDAYIQKIIKRFENAFISDEVTRVARSPLRKLGADDRLIGPAKKIRQPQYLIKGIVAALAYDFTEDEEAVRLQALKKKKALKVCWKRYVDSHHQTIFIKPFLKKQLINQKIPFQRVKGIFSMTFFNTFPCLTIYKVRGICMKKKKRLRQEVSFFQLMSAIIVITILTGGLVGTTGYLLAKHVLIDAGKADFKAHRQRSDGHT</sequence>
<keyword evidence="7" id="KW-0812">Transmembrane</keyword>
<accession>A0A5S9M6L8</accession>
<dbReference type="EMBL" id="AP021906">
    <property type="protein sequence ID" value="BBP87176.1"/>
    <property type="molecule type" value="Genomic_DNA"/>
</dbReference>
<dbReference type="PANTHER" id="PTHR30524:SF0">
    <property type="entry name" value="ALTRONATE OXIDOREDUCTASE-RELATED"/>
    <property type="match status" value="1"/>
</dbReference>
<dbReference type="Pfam" id="PF08125">
    <property type="entry name" value="Mannitol_dh_C"/>
    <property type="match status" value="1"/>
</dbReference>
<name>A0A5S9M6L8_BACIA</name>
<dbReference type="EC" id="1.1.1.17" evidence="2"/>
<dbReference type="Pfam" id="PF01232">
    <property type="entry name" value="Mannitol_dh"/>
    <property type="match status" value="1"/>
</dbReference>
<feature type="domain" description="Mannitol dehydrogenase N-terminal" evidence="8">
    <location>
        <begin position="5"/>
        <end position="118"/>
    </location>
</feature>
<gene>
    <name evidence="10" type="ORF">BsIDN1_07940</name>
</gene>
<dbReference type="PANTHER" id="PTHR30524">
    <property type="entry name" value="MANNITOL-1-PHOSPHATE 5-DEHYDROGENASE"/>
    <property type="match status" value="1"/>
</dbReference>
<evidence type="ECO:0000256" key="6">
    <source>
        <dbReference type="ARBA" id="ARBA00048615"/>
    </source>
</evidence>
<reference evidence="10 11" key="1">
    <citation type="submission" date="2019-12" db="EMBL/GenBank/DDBJ databases">
        <title>Full genome sequence of a Bacillus safensis strain isolated from commercially available natto in Indonesia.</title>
        <authorList>
            <person name="Yoshida M."/>
            <person name="Uomi M."/>
            <person name="Waturangi D."/>
            <person name="Ekaputri J.J."/>
            <person name="Setiamarga D.H.E."/>
        </authorList>
    </citation>
    <scope>NUCLEOTIDE SEQUENCE [LARGE SCALE GENOMIC DNA]</scope>
    <source>
        <strain evidence="10 11">IDN1</strain>
    </source>
</reference>
<dbReference type="InterPro" id="IPR008927">
    <property type="entry name" value="6-PGluconate_DH-like_C_sf"/>
</dbReference>
<evidence type="ECO:0000256" key="5">
    <source>
        <dbReference type="ARBA" id="ARBA00023027"/>
    </source>
</evidence>
<dbReference type="PRINTS" id="PR00084">
    <property type="entry name" value="MTLDHDRGNASE"/>
</dbReference>
<dbReference type="InterPro" id="IPR013328">
    <property type="entry name" value="6PGD_dom2"/>
</dbReference>
<feature type="transmembrane region" description="Helical" evidence="7">
    <location>
        <begin position="309"/>
        <end position="327"/>
    </location>
</feature>
<dbReference type="GO" id="GO:0008926">
    <property type="term" value="F:mannitol-1-phosphate 5-dehydrogenase activity"/>
    <property type="evidence" value="ECO:0007669"/>
    <property type="project" value="UniProtKB-EC"/>
</dbReference>
<evidence type="ECO:0000259" key="9">
    <source>
        <dbReference type="Pfam" id="PF08125"/>
    </source>
</evidence>
<dbReference type="Gene3D" id="1.10.1040.10">
    <property type="entry name" value="N-(1-d-carboxylethyl)-l-norvaline Dehydrogenase, domain 2"/>
    <property type="match status" value="1"/>
</dbReference>
<evidence type="ECO:0000313" key="11">
    <source>
        <dbReference type="Proteomes" id="UP000464658"/>
    </source>
</evidence>
<dbReference type="Gene3D" id="3.40.50.720">
    <property type="entry name" value="NAD(P)-binding Rossmann-like Domain"/>
    <property type="match status" value="1"/>
</dbReference>
<keyword evidence="7" id="KW-0472">Membrane</keyword>
<evidence type="ECO:0000259" key="8">
    <source>
        <dbReference type="Pfam" id="PF01232"/>
    </source>
</evidence>
<dbReference type="PROSITE" id="PS00974">
    <property type="entry name" value="MANNITOL_DHGENASE"/>
    <property type="match status" value="1"/>
</dbReference>
<keyword evidence="7" id="KW-1133">Transmembrane helix</keyword>
<dbReference type="InterPro" id="IPR000669">
    <property type="entry name" value="Mannitol_DH"/>
</dbReference>